<dbReference type="AlphaFoldDB" id="I8XBT3"/>
<accession>I8XBT3</accession>
<dbReference type="PATRIC" id="fig|997884.3.peg.3284"/>
<evidence type="ECO:0000313" key="1">
    <source>
        <dbReference type="EMBL" id="EIY47552.1"/>
    </source>
</evidence>
<sequence>MKPPCSYSPDGITDVRVLDFEDFRGFRFEGDGLYSNCLVSDILRAGDFVKVASSENTKYNSTLENSIYTHTVETFIPDISADLLSDLHLSTKRRYIVQFRGTSGRYFVFGKEAGAGVTYACQTSDGFGALVTFSALSCYPLFETSFKTGNYIRIVPTRMIIEKPVDNLSFILESSNPWKLISGVPQFVTLDQIEGNAGDFLITATGIKLGGEYITFQNEVTMQTATVYIANIDGRPWILEDGTWNELGFWYNTGLWNYKK</sequence>
<organism evidence="1 2">
    <name type="scientific">Bacteroides nordii CL02T12C05</name>
    <dbReference type="NCBI Taxonomy" id="997884"/>
    <lineage>
        <taxon>Bacteria</taxon>
        <taxon>Pseudomonadati</taxon>
        <taxon>Bacteroidota</taxon>
        <taxon>Bacteroidia</taxon>
        <taxon>Bacteroidales</taxon>
        <taxon>Bacteroidaceae</taxon>
        <taxon>Bacteroides</taxon>
    </lineage>
</organism>
<keyword evidence="2" id="KW-1185">Reference proteome</keyword>
<dbReference type="STRING" id="997884.HMPREF1068_03202"/>
<comment type="caution">
    <text evidence="1">The sequence shown here is derived from an EMBL/GenBank/DDBJ whole genome shotgun (WGS) entry which is preliminary data.</text>
</comment>
<dbReference type="HOGENOM" id="CLU_1068149_0_0_10"/>
<dbReference type="Proteomes" id="UP000003089">
    <property type="component" value="Unassembled WGS sequence"/>
</dbReference>
<name>I8XBT3_9BACE</name>
<protein>
    <submittedName>
        <fullName evidence="1">Uncharacterized protein</fullName>
    </submittedName>
</protein>
<dbReference type="EMBL" id="AGXS01000021">
    <property type="protein sequence ID" value="EIY47552.1"/>
    <property type="molecule type" value="Genomic_DNA"/>
</dbReference>
<proteinExistence type="predicted"/>
<reference evidence="1 2" key="1">
    <citation type="submission" date="2012-02" db="EMBL/GenBank/DDBJ databases">
        <title>The Genome Sequence of Bacteroides nordii CL02T12C05.</title>
        <authorList>
            <consortium name="The Broad Institute Genome Sequencing Platform"/>
            <person name="Earl A."/>
            <person name="Ward D."/>
            <person name="Feldgarden M."/>
            <person name="Gevers D."/>
            <person name="Zitomersky N.L."/>
            <person name="Coyne M.J."/>
            <person name="Comstock L.E."/>
            <person name="Young S.K."/>
            <person name="Zeng Q."/>
            <person name="Gargeya S."/>
            <person name="Fitzgerald M."/>
            <person name="Haas B."/>
            <person name="Abouelleil A."/>
            <person name="Alvarado L."/>
            <person name="Arachchi H.M."/>
            <person name="Berlin A."/>
            <person name="Chapman S.B."/>
            <person name="Gearin G."/>
            <person name="Goldberg J."/>
            <person name="Griggs A."/>
            <person name="Gujja S."/>
            <person name="Hansen M."/>
            <person name="Heiman D."/>
            <person name="Howarth C."/>
            <person name="Larimer J."/>
            <person name="Lui A."/>
            <person name="MacDonald P.J.P."/>
            <person name="McCowen C."/>
            <person name="Montmayeur A."/>
            <person name="Murphy C."/>
            <person name="Neiman D."/>
            <person name="Pearson M."/>
            <person name="Priest M."/>
            <person name="Roberts A."/>
            <person name="Saif S."/>
            <person name="Shea T."/>
            <person name="Sisk P."/>
            <person name="Stolte C."/>
            <person name="Sykes S."/>
            <person name="Wortman J."/>
            <person name="Nusbaum C."/>
            <person name="Birren B."/>
        </authorList>
    </citation>
    <scope>NUCLEOTIDE SEQUENCE [LARGE SCALE GENOMIC DNA]</scope>
    <source>
        <strain evidence="1 2">CL02T12C05</strain>
    </source>
</reference>
<dbReference type="eggNOG" id="ENOG50300MM">
    <property type="taxonomic scope" value="Bacteria"/>
</dbReference>
<gene>
    <name evidence="1" type="ORF">HMPREF1068_03202</name>
</gene>
<evidence type="ECO:0000313" key="2">
    <source>
        <dbReference type="Proteomes" id="UP000003089"/>
    </source>
</evidence>
<dbReference type="RefSeq" id="WP_007486389.1">
    <property type="nucleotide sequence ID" value="NZ_JH724315.1"/>
</dbReference>